<dbReference type="EnsemblMetazoa" id="XM_022796916">
    <property type="protein sequence ID" value="XP_022652651"/>
    <property type="gene ID" value="LOC111246765"/>
</dbReference>
<evidence type="ECO:0000313" key="1">
    <source>
        <dbReference type="EnsemblMetazoa" id="XP_022652651"/>
    </source>
</evidence>
<dbReference type="Proteomes" id="UP000594260">
    <property type="component" value="Unplaced"/>
</dbReference>
<dbReference type="KEGG" id="vde:111246765"/>
<keyword evidence="2" id="KW-1185">Reference proteome</keyword>
<dbReference type="AlphaFoldDB" id="A0A7M7JIG4"/>
<reference evidence="1" key="1">
    <citation type="submission" date="2021-01" db="UniProtKB">
        <authorList>
            <consortium name="EnsemblMetazoa"/>
        </authorList>
    </citation>
    <scope>IDENTIFICATION</scope>
</reference>
<dbReference type="OrthoDB" id="6519364at2759"/>
<sequence>MCHYLAKTNMRCWSELLTFHAMFLRELPDELNPGRIPLKPLGRAARFITPCDACGDFSPKRLVSLCGHIFCYGCCVTRETPEGLQLRCVICNEKSMGDRGELTEAFLKSLRLACICGHEGSLVEIKEHLWNDEGVNHKFRDDLHTDQAGSKSSHEQVKEQYSPKEPDMVLDKPKAYFCVELRTKIEEHKRTGTIQTAPGVMWMAAGYPVRFVCQIGAFSGRIFLGVFIQMLNDQPSFNTWPMKKRIIIELYNLKGETVKTHRIATFANGKPVNEEFTIACNPNVGYGKPKFYSIDDLLSKEIDILCKGTACFSVEFQELPE</sequence>
<accession>A0A7M7JIG4</accession>
<dbReference type="InParanoid" id="A0A7M7JIG4"/>
<dbReference type="GeneID" id="111246765"/>
<organism evidence="1 2">
    <name type="scientific">Varroa destructor</name>
    <name type="common">Honeybee mite</name>
    <dbReference type="NCBI Taxonomy" id="109461"/>
    <lineage>
        <taxon>Eukaryota</taxon>
        <taxon>Metazoa</taxon>
        <taxon>Ecdysozoa</taxon>
        <taxon>Arthropoda</taxon>
        <taxon>Chelicerata</taxon>
        <taxon>Arachnida</taxon>
        <taxon>Acari</taxon>
        <taxon>Parasitiformes</taxon>
        <taxon>Mesostigmata</taxon>
        <taxon>Gamasina</taxon>
        <taxon>Dermanyssoidea</taxon>
        <taxon>Varroidae</taxon>
        <taxon>Varroa</taxon>
    </lineage>
</organism>
<protein>
    <submittedName>
        <fullName evidence="1">Uncharacterized protein</fullName>
    </submittedName>
</protein>
<name>A0A7M7JIG4_VARDE</name>
<evidence type="ECO:0000313" key="2">
    <source>
        <dbReference type="Proteomes" id="UP000594260"/>
    </source>
</evidence>
<dbReference type="RefSeq" id="XP_022652651.1">
    <property type="nucleotide sequence ID" value="XM_022796916.1"/>
</dbReference>
<proteinExistence type="predicted"/>